<feature type="domain" description="DUF11" evidence="3">
    <location>
        <begin position="565"/>
        <end position="687"/>
    </location>
</feature>
<keyword evidence="2" id="KW-0472">Membrane</keyword>
<feature type="transmembrane region" description="Helical" evidence="2">
    <location>
        <begin position="31"/>
        <end position="49"/>
    </location>
</feature>
<dbReference type="PANTHER" id="PTHR34819">
    <property type="entry name" value="LARGE CYSTEINE-RICH PERIPLASMIC PROTEIN OMCB"/>
    <property type="match status" value="1"/>
</dbReference>
<dbReference type="Pfam" id="PF01345">
    <property type="entry name" value="DUF11"/>
    <property type="match status" value="3"/>
</dbReference>
<dbReference type="InterPro" id="IPR047589">
    <property type="entry name" value="DUF11_rpt"/>
</dbReference>
<dbReference type="NCBIfam" id="TIGR01451">
    <property type="entry name" value="B_ant_repeat"/>
    <property type="match status" value="2"/>
</dbReference>
<evidence type="ECO:0000256" key="1">
    <source>
        <dbReference type="SAM" id="MobiDB-lite"/>
    </source>
</evidence>
<keyword evidence="2" id="KW-0812">Transmembrane</keyword>
<protein>
    <submittedName>
        <fullName evidence="4">DUF11 domain-containing protein</fullName>
    </submittedName>
</protein>
<dbReference type="Gene3D" id="2.60.40.1170">
    <property type="entry name" value="Mu homology domain, subdomain B"/>
    <property type="match status" value="1"/>
</dbReference>
<name>A0A3S3RCW9_9FLAO</name>
<evidence type="ECO:0000313" key="5">
    <source>
        <dbReference type="Proteomes" id="UP000287527"/>
    </source>
</evidence>
<feature type="domain" description="DUF11" evidence="3">
    <location>
        <begin position="845"/>
        <end position="953"/>
    </location>
</feature>
<dbReference type="AlphaFoldDB" id="A0A3S3RCW9"/>
<evidence type="ECO:0000256" key="2">
    <source>
        <dbReference type="SAM" id="Phobius"/>
    </source>
</evidence>
<accession>A0A3S3RCW9</accession>
<organism evidence="4 5">
    <name type="scientific">Flavobacterium cerinum</name>
    <dbReference type="NCBI Taxonomy" id="2502784"/>
    <lineage>
        <taxon>Bacteria</taxon>
        <taxon>Pseudomonadati</taxon>
        <taxon>Bacteroidota</taxon>
        <taxon>Flavobacteriia</taxon>
        <taxon>Flavobacteriales</taxon>
        <taxon>Flavobacteriaceae</taxon>
        <taxon>Flavobacterium</taxon>
    </lineage>
</organism>
<feature type="domain" description="DUF11" evidence="3">
    <location>
        <begin position="725"/>
        <end position="836"/>
    </location>
</feature>
<dbReference type="Proteomes" id="UP000287527">
    <property type="component" value="Unassembled WGS sequence"/>
</dbReference>
<feature type="non-terminal residue" evidence="4">
    <location>
        <position position="1060"/>
    </location>
</feature>
<dbReference type="RefSeq" id="WP_164879217.1">
    <property type="nucleotide sequence ID" value="NZ_SBII01000019.1"/>
</dbReference>
<dbReference type="InterPro" id="IPR001434">
    <property type="entry name" value="OmcB-like_DUF11"/>
</dbReference>
<dbReference type="InterPro" id="IPR051172">
    <property type="entry name" value="Chlamydia_OmcB"/>
</dbReference>
<dbReference type="EMBL" id="SBII01000019">
    <property type="protein sequence ID" value="RWW91662.1"/>
    <property type="molecule type" value="Genomic_DNA"/>
</dbReference>
<keyword evidence="5" id="KW-1185">Reference proteome</keyword>
<reference evidence="4 5" key="1">
    <citation type="submission" date="2019-01" db="EMBL/GenBank/DDBJ databases">
        <title>Flavobacterium sp. nov.,isolated from freshwater.</title>
        <authorList>
            <person name="Zhang R."/>
            <person name="Du Z.-J."/>
        </authorList>
    </citation>
    <scope>NUCLEOTIDE SEQUENCE [LARGE SCALE GENOMIC DNA]</scope>
    <source>
        <strain evidence="4 5">1E403</strain>
    </source>
</reference>
<feature type="region of interest" description="Disordered" evidence="1">
    <location>
        <begin position="817"/>
        <end position="837"/>
    </location>
</feature>
<proteinExistence type="predicted"/>
<sequence length="1060" mass="110736">MSKHYSWQDIHLSNPPRYNPGNIISLYHQRVIHLFLFVLLFASGFWTQASAEGSKNLYPAGATGNRAYLYSNNYTGSSGSTNTSWPFKTLGTHYVYAKANEVIAVASSAQNMGNGRIRLTAPNGDQFITTTDNIGKIASRAEELAGPLYPGQAGGGNRYIPYTQTVSAAQEGVWKIEFIPSGNEQSTSTPSVLNDLADANWTQATNTELISAWDVSVRNAANNAWLAGRVYTNVFNMHINGSQFLAANAFYGKLFVLTSDGVAYKVTNNGNNGVGFTFFVNNKGFLDASGNSLYKSLDISDPTNANFRVHDPRTPDIGSNVTQKIFYDAPADDLPVSATQALTTTSQVTTWLKNTIVYPTASNVTYTGIEGTPNLSGNKGANIGFDSNLAGSYRIDISITGFTTRILTGSTTIGTNTIFWDGKDGAGQPLAASTTISELKVQLFGAEVHFPFIDMEINPGGVIIEQLDSDYNLFTPTKDLVYWDDSEVTGGTSGTKPSVMVSGNAGISSNSNGHKWGSYTVASSGTGNSGTGASSYGNVKSLDTWSFVPGNIITVPLNIVIASADLEVKSIVPSTTIVTIGNSLNYAVTVKNNGPSDVTGSAFVFNVPAGFTITNVSYVTSTGTVVVVNGTIDPVTGDYTAHLDMTNGAEIVFTITGTIGSSLGGSPMVMEASIMRPNDVTDPDATNPALTPPTNPHTECLNGTAVENCNNIKYNTITPSAQANLTVAKSVNIAVPTVGQQVIFKIDVTNNGPNNATGVSVTDQLPNGFTYVSHTVTAGTYNDGTGIWNIGALSNGVTSSLEITVLVKATGNHTNVATVSGSQTDPTPGDNSDDATSAPNVLANLSIEKTVNNLIPNVSSEVEFTLKATNNGPGNATNVVVTDQLPAGYSYVSHSGGAYVPGTGLWTIGNLANGANTSLTITAKVNATGNHTNIASIDATETDPDSTDDTDSAVTTPVNVIDAVNDTASNINGYTGGTNVTNVLTNDKLNGVAVIPSEVTVTEGSGDTTELTINANGTVDVAAGTPAGTYTLNYTLCEKLNPTNCDNASVSVTVVAAPID</sequence>
<evidence type="ECO:0000259" key="3">
    <source>
        <dbReference type="Pfam" id="PF01345"/>
    </source>
</evidence>
<gene>
    <name evidence="4" type="ORF">EPI11_18415</name>
</gene>
<dbReference type="InterPro" id="IPR013783">
    <property type="entry name" value="Ig-like_fold"/>
</dbReference>
<dbReference type="Gene3D" id="2.60.40.10">
    <property type="entry name" value="Immunoglobulins"/>
    <property type="match status" value="1"/>
</dbReference>
<evidence type="ECO:0000313" key="4">
    <source>
        <dbReference type="EMBL" id="RWW91662.1"/>
    </source>
</evidence>
<comment type="caution">
    <text evidence="4">The sequence shown here is derived from an EMBL/GenBank/DDBJ whole genome shotgun (WGS) entry which is preliminary data.</text>
</comment>
<dbReference type="PANTHER" id="PTHR34819:SF3">
    <property type="entry name" value="CELL SURFACE PROTEIN"/>
    <property type="match status" value="1"/>
</dbReference>
<keyword evidence="2" id="KW-1133">Transmembrane helix</keyword>